<feature type="compositionally biased region" description="Low complexity" evidence="15">
    <location>
        <begin position="576"/>
        <end position="586"/>
    </location>
</feature>
<evidence type="ECO:0000256" key="9">
    <source>
        <dbReference type="ARBA" id="ARBA00022777"/>
    </source>
</evidence>
<dbReference type="InterPro" id="IPR005467">
    <property type="entry name" value="His_kinase_dom"/>
</dbReference>
<keyword evidence="9 18" id="KW-0418">Kinase</keyword>
<keyword evidence="10" id="KW-0067">ATP-binding</keyword>
<dbReference type="GO" id="GO:0005524">
    <property type="term" value="F:ATP binding"/>
    <property type="evidence" value="ECO:0007669"/>
    <property type="project" value="UniProtKB-KW"/>
</dbReference>
<dbReference type="SUPFAM" id="SSF47384">
    <property type="entry name" value="Homodimeric domain of signal transducing histidine kinase"/>
    <property type="match status" value="1"/>
</dbReference>
<accession>A0A853EVJ1</accession>
<evidence type="ECO:0000259" key="17">
    <source>
        <dbReference type="PROSITE" id="PS50885"/>
    </source>
</evidence>
<reference evidence="18 19" key="1">
    <citation type="submission" date="2020-07" db="EMBL/GenBank/DDBJ databases">
        <title>MOT database genomes.</title>
        <authorList>
            <person name="Joseph S."/>
            <person name="Aduse-Opoku J."/>
            <person name="Hashim A."/>
            <person name="Wade W."/>
            <person name="Curtis M."/>
        </authorList>
    </citation>
    <scope>NUCLEOTIDE SEQUENCE [LARGE SCALE GENOMIC DNA]</scope>
    <source>
        <strain evidence="18 19">DSM 100099</strain>
    </source>
</reference>
<keyword evidence="5" id="KW-0597">Phosphoprotein</keyword>
<dbReference type="SMART" id="SM00304">
    <property type="entry name" value="HAMP"/>
    <property type="match status" value="1"/>
</dbReference>
<dbReference type="InterPro" id="IPR036097">
    <property type="entry name" value="HisK_dim/P_sf"/>
</dbReference>
<dbReference type="PANTHER" id="PTHR45436:SF5">
    <property type="entry name" value="SENSOR HISTIDINE KINASE TRCS"/>
    <property type="match status" value="1"/>
</dbReference>
<comment type="catalytic activity">
    <reaction evidence="1">
        <text>ATP + protein L-histidine = ADP + protein N-phospho-L-histidine.</text>
        <dbReference type="EC" id="2.7.13.3"/>
    </reaction>
</comment>
<evidence type="ECO:0000256" key="15">
    <source>
        <dbReference type="SAM" id="MobiDB-lite"/>
    </source>
</evidence>
<keyword evidence="11" id="KW-1133">Transmembrane helix</keyword>
<feature type="domain" description="HAMP" evidence="17">
    <location>
        <begin position="228"/>
        <end position="280"/>
    </location>
</feature>
<evidence type="ECO:0000256" key="14">
    <source>
        <dbReference type="ARBA" id="ARBA00035305"/>
    </source>
</evidence>
<evidence type="ECO:0000256" key="11">
    <source>
        <dbReference type="ARBA" id="ARBA00022989"/>
    </source>
</evidence>
<feature type="region of interest" description="Disordered" evidence="15">
    <location>
        <begin position="521"/>
        <end position="586"/>
    </location>
</feature>
<keyword evidence="8" id="KW-0547">Nucleotide-binding</keyword>
<dbReference type="InterPro" id="IPR003661">
    <property type="entry name" value="HisK_dim/P_dom"/>
</dbReference>
<evidence type="ECO:0000256" key="4">
    <source>
        <dbReference type="ARBA" id="ARBA00022475"/>
    </source>
</evidence>
<dbReference type="InterPro" id="IPR003660">
    <property type="entry name" value="HAMP_dom"/>
</dbReference>
<evidence type="ECO:0000256" key="6">
    <source>
        <dbReference type="ARBA" id="ARBA00022679"/>
    </source>
</evidence>
<evidence type="ECO:0000256" key="13">
    <source>
        <dbReference type="ARBA" id="ARBA00023136"/>
    </source>
</evidence>
<dbReference type="InterPro" id="IPR003594">
    <property type="entry name" value="HATPase_dom"/>
</dbReference>
<dbReference type="FunFam" id="3.30.565.10:FF:000013">
    <property type="entry name" value="Two-component sensor histidine kinase"/>
    <property type="match status" value="1"/>
</dbReference>
<dbReference type="SMART" id="SM00387">
    <property type="entry name" value="HATPase_c"/>
    <property type="match status" value="1"/>
</dbReference>
<evidence type="ECO:0000256" key="5">
    <source>
        <dbReference type="ARBA" id="ARBA00022553"/>
    </source>
</evidence>
<dbReference type="Pfam" id="PF02518">
    <property type="entry name" value="HATPase_c"/>
    <property type="match status" value="1"/>
</dbReference>
<dbReference type="CDD" id="cd00075">
    <property type="entry name" value="HATPase"/>
    <property type="match status" value="1"/>
</dbReference>
<comment type="subcellular location">
    <subcellularLocation>
        <location evidence="2">Cell membrane</location>
        <topology evidence="2">Multi-pass membrane protein</topology>
    </subcellularLocation>
</comment>
<dbReference type="PANTHER" id="PTHR45436">
    <property type="entry name" value="SENSOR HISTIDINE KINASE YKOH"/>
    <property type="match status" value="1"/>
</dbReference>
<dbReference type="FunFam" id="1.10.287.130:FF:000010">
    <property type="entry name" value="Two-component sensor histidine kinase"/>
    <property type="match status" value="1"/>
</dbReference>
<dbReference type="AlphaFoldDB" id="A0A853EVJ1"/>
<dbReference type="Proteomes" id="UP000561011">
    <property type="component" value="Unassembled WGS sequence"/>
</dbReference>
<keyword evidence="19" id="KW-1185">Reference proteome</keyword>
<evidence type="ECO:0000256" key="10">
    <source>
        <dbReference type="ARBA" id="ARBA00022840"/>
    </source>
</evidence>
<dbReference type="Gene3D" id="6.10.340.10">
    <property type="match status" value="1"/>
</dbReference>
<dbReference type="InterPro" id="IPR036890">
    <property type="entry name" value="HATPase_C_sf"/>
</dbReference>
<dbReference type="Pfam" id="PF00512">
    <property type="entry name" value="HisKA"/>
    <property type="match status" value="1"/>
</dbReference>
<dbReference type="InterPro" id="IPR004358">
    <property type="entry name" value="Sig_transdc_His_kin-like_C"/>
</dbReference>
<keyword evidence="13" id="KW-0472">Membrane</keyword>
<dbReference type="SMART" id="SM00388">
    <property type="entry name" value="HisKA"/>
    <property type="match status" value="1"/>
</dbReference>
<sequence>MRRSLRRAVRRVQWALRRVVRAWRTSMQLRVTSTAIGFGLLAVMVLSTYLSGAIRDGLFEQRITQVLTESARSTSQAQTTFNTTTATTTTGVQQLVNDLVRLLQGGGSSGREIFLWRTDPDSASSVLNSSTAPQLSGLVTDDLRAQTAQGEEQRWQSVSIPDSSGTGTIPGVLVGSKVDVPVAGSYELYFLYSLEAEQETLSFMQRVLAIAGAALVIFLACSTWVVTRQVVRPVQRAAQVAERLADGHLDERLLAKGEDEIATLARSFNEMAESLQDQIQRLDDLSTLQRRFVSDVSHELRTPLTTVRMASELIYESRDELDPVLKRSAELLQAQLDRFEDLLADLLEISRFDAGAAVLDAEALDLRDVVNAAIDHATPLASRKDVWVAAYFDERPVTADIDRRRVERVVRNLLVNAIEYAESGPVEVRVSSNLTAVAVHVRDYGVGMPKDQVSHVFDRFWRADPARARTSGGTGLGLAISLEDALLHGGWLEAWARPGLGAAFRLTLPRRAGIVLTSSPIELEAGQAPEDRESDPETHVRRSDEAGPASLPDIAHLPGHDDHEPDGDEGAGPGAVGPVHELGGPR</sequence>
<evidence type="ECO:0000256" key="3">
    <source>
        <dbReference type="ARBA" id="ARBA00012438"/>
    </source>
</evidence>
<dbReference type="GO" id="GO:0000155">
    <property type="term" value="F:phosphorelay sensor kinase activity"/>
    <property type="evidence" value="ECO:0007669"/>
    <property type="project" value="InterPro"/>
</dbReference>
<dbReference type="InterPro" id="IPR047669">
    <property type="entry name" value="MtrAB_MtrB"/>
</dbReference>
<evidence type="ECO:0000256" key="2">
    <source>
        <dbReference type="ARBA" id="ARBA00004651"/>
    </source>
</evidence>
<evidence type="ECO:0000256" key="1">
    <source>
        <dbReference type="ARBA" id="ARBA00000085"/>
    </source>
</evidence>
<organism evidence="18 19">
    <name type="scientific">Sanguibacter inulinus</name>
    <dbReference type="NCBI Taxonomy" id="60922"/>
    <lineage>
        <taxon>Bacteria</taxon>
        <taxon>Bacillati</taxon>
        <taxon>Actinomycetota</taxon>
        <taxon>Actinomycetes</taxon>
        <taxon>Micrococcales</taxon>
        <taxon>Sanguibacteraceae</taxon>
        <taxon>Sanguibacter</taxon>
    </lineage>
</organism>
<dbReference type="EC" id="2.7.13.3" evidence="3"/>
<keyword evidence="7" id="KW-0812">Transmembrane</keyword>
<dbReference type="PRINTS" id="PR00344">
    <property type="entry name" value="BCTRLSENSOR"/>
</dbReference>
<feature type="domain" description="Histidine kinase" evidence="16">
    <location>
        <begin position="295"/>
        <end position="512"/>
    </location>
</feature>
<keyword evidence="6" id="KW-0808">Transferase</keyword>
<dbReference type="SUPFAM" id="SSF55874">
    <property type="entry name" value="ATPase domain of HSP90 chaperone/DNA topoisomerase II/histidine kinase"/>
    <property type="match status" value="1"/>
</dbReference>
<evidence type="ECO:0000313" key="19">
    <source>
        <dbReference type="Proteomes" id="UP000561011"/>
    </source>
</evidence>
<dbReference type="NCBIfam" id="NF040691">
    <property type="entry name" value="MtrAB_MtrB"/>
    <property type="match status" value="1"/>
</dbReference>
<keyword evidence="4" id="KW-1003">Cell membrane</keyword>
<dbReference type="Gene3D" id="3.30.565.10">
    <property type="entry name" value="Histidine kinase-like ATPase, C-terminal domain"/>
    <property type="match status" value="1"/>
</dbReference>
<gene>
    <name evidence="18" type="ORF">HZZ10_13250</name>
</gene>
<dbReference type="InterPro" id="IPR050428">
    <property type="entry name" value="TCS_sensor_his_kinase"/>
</dbReference>
<comment type="caution">
    <text evidence="18">The sequence shown here is derived from an EMBL/GenBank/DDBJ whole genome shotgun (WGS) entry which is preliminary data.</text>
</comment>
<dbReference type="EMBL" id="JACBYE010000035">
    <property type="protein sequence ID" value="NYS94481.1"/>
    <property type="molecule type" value="Genomic_DNA"/>
</dbReference>
<protein>
    <recommendedName>
        <fullName evidence="14">Sensor histidine kinase MtrB</fullName>
        <ecNumber evidence="3">2.7.13.3</ecNumber>
    </recommendedName>
</protein>
<dbReference type="Gene3D" id="1.10.287.130">
    <property type="match status" value="1"/>
</dbReference>
<proteinExistence type="predicted"/>
<dbReference type="GO" id="GO:0005886">
    <property type="term" value="C:plasma membrane"/>
    <property type="evidence" value="ECO:0007669"/>
    <property type="project" value="UniProtKB-SubCell"/>
</dbReference>
<dbReference type="CDD" id="cd06225">
    <property type="entry name" value="HAMP"/>
    <property type="match status" value="1"/>
</dbReference>
<dbReference type="PROSITE" id="PS50109">
    <property type="entry name" value="HIS_KIN"/>
    <property type="match status" value="1"/>
</dbReference>
<evidence type="ECO:0000259" key="16">
    <source>
        <dbReference type="PROSITE" id="PS50109"/>
    </source>
</evidence>
<dbReference type="Pfam" id="PF00672">
    <property type="entry name" value="HAMP"/>
    <property type="match status" value="1"/>
</dbReference>
<dbReference type="PROSITE" id="PS50885">
    <property type="entry name" value="HAMP"/>
    <property type="match status" value="1"/>
</dbReference>
<dbReference type="SUPFAM" id="SSF158472">
    <property type="entry name" value="HAMP domain-like"/>
    <property type="match status" value="1"/>
</dbReference>
<feature type="compositionally biased region" description="Basic and acidic residues" evidence="15">
    <location>
        <begin position="529"/>
        <end position="545"/>
    </location>
</feature>
<evidence type="ECO:0000256" key="7">
    <source>
        <dbReference type="ARBA" id="ARBA00022692"/>
    </source>
</evidence>
<name>A0A853EVJ1_9MICO</name>
<evidence type="ECO:0000256" key="8">
    <source>
        <dbReference type="ARBA" id="ARBA00022741"/>
    </source>
</evidence>
<evidence type="ECO:0000313" key="18">
    <source>
        <dbReference type="EMBL" id="NYS94481.1"/>
    </source>
</evidence>
<dbReference type="RefSeq" id="WP_179913868.1">
    <property type="nucleotide sequence ID" value="NZ_JACBYE010000035.1"/>
</dbReference>
<keyword evidence="12" id="KW-0902">Two-component regulatory system</keyword>
<dbReference type="CDD" id="cd00082">
    <property type="entry name" value="HisKA"/>
    <property type="match status" value="1"/>
</dbReference>
<evidence type="ECO:0000256" key="12">
    <source>
        <dbReference type="ARBA" id="ARBA00023012"/>
    </source>
</evidence>